<keyword evidence="1 4" id="KW-0489">Methyltransferase</keyword>
<dbReference type="Gene3D" id="2.20.25.110">
    <property type="entry name" value="S-adenosyl-L-methionine-dependent methyltransferases"/>
    <property type="match status" value="1"/>
</dbReference>
<gene>
    <name evidence="4" type="ORF">FRZ67_00575</name>
</gene>
<evidence type="ECO:0000256" key="1">
    <source>
        <dbReference type="ARBA" id="ARBA00022603"/>
    </source>
</evidence>
<dbReference type="Pfam" id="PF13649">
    <property type="entry name" value="Methyltransf_25"/>
    <property type="match status" value="1"/>
</dbReference>
<dbReference type="SUPFAM" id="SSF53335">
    <property type="entry name" value="S-adenosyl-L-methionine-dependent methyltransferases"/>
    <property type="match status" value="1"/>
</dbReference>
<dbReference type="PANTHER" id="PTHR43861">
    <property type="entry name" value="TRANS-ACONITATE 2-METHYLTRANSFERASE-RELATED"/>
    <property type="match status" value="1"/>
</dbReference>
<dbReference type="Gene3D" id="3.40.50.150">
    <property type="entry name" value="Vaccinia Virus protein VP39"/>
    <property type="match status" value="1"/>
</dbReference>
<evidence type="ECO:0000313" key="4">
    <source>
        <dbReference type="EMBL" id="QEC65867.1"/>
    </source>
</evidence>
<protein>
    <submittedName>
        <fullName evidence="4">Methyltransferase domain-containing protein</fullName>
    </submittedName>
</protein>
<feature type="domain" description="Methyltransferase" evidence="3">
    <location>
        <begin position="47"/>
        <end position="138"/>
    </location>
</feature>
<keyword evidence="2 4" id="KW-0808">Transferase</keyword>
<dbReference type="OrthoDB" id="9811589at2"/>
<dbReference type="Proteomes" id="UP000321533">
    <property type="component" value="Chromosome"/>
</dbReference>
<name>A0A5B8V2X5_9BACT</name>
<dbReference type="CDD" id="cd02440">
    <property type="entry name" value="AdoMet_MTases"/>
    <property type="match status" value="1"/>
</dbReference>
<dbReference type="PANTHER" id="PTHR43861:SF1">
    <property type="entry name" value="TRANS-ACONITATE 2-METHYLTRANSFERASE"/>
    <property type="match status" value="1"/>
</dbReference>
<evidence type="ECO:0000313" key="5">
    <source>
        <dbReference type="Proteomes" id="UP000321533"/>
    </source>
</evidence>
<sequence>MMKEWYKEWFSSPYYDILYYKRNEQEAAAFIQLLINHLNPAPGSLMLDVACGKGRHSRVLADMGFDVTGIDISETAITEAKKTETENLHFFSHDMRLPFFINYFDYAFNFFTSFGYFHTNREHNNSIRTIAQSLKPGGLFVIDYLNVHYAEDHLVKNELMTLDSTPFNISRWHNETHFFKQIQIEKNGRHNLKHLYTEKVAKFSLGDFTDMLAYQNMQVQDVFGDYHLGHYNVRKSPRMIIIAKKIMH</sequence>
<keyword evidence="5" id="KW-1185">Reference proteome</keyword>
<proteinExistence type="predicted"/>
<dbReference type="AlphaFoldDB" id="A0A5B8V2X5"/>
<dbReference type="GO" id="GO:0008168">
    <property type="term" value="F:methyltransferase activity"/>
    <property type="evidence" value="ECO:0007669"/>
    <property type="project" value="UniProtKB-KW"/>
</dbReference>
<organism evidence="4 5">
    <name type="scientific">Panacibacter ginsenosidivorans</name>
    <dbReference type="NCBI Taxonomy" id="1813871"/>
    <lineage>
        <taxon>Bacteria</taxon>
        <taxon>Pseudomonadati</taxon>
        <taxon>Bacteroidota</taxon>
        <taxon>Chitinophagia</taxon>
        <taxon>Chitinophagales</taxon>
        <taxon>Chitinophagaceae</taxon>
        <taxon>Panacibacter</taxon>
    </lineage>
</organism>
<dbReference type="EMBL" id="CP042435">
    <property type="protein sequence ID" value="QEC65867.1"/>
    <property type="molecule type" value="Genomic_DNA"/>
</dbReference>
<dbReference type="InterPro" id="IPR041698">
    <property type="entry name" value="Methyltransf_25"/>
</dbReference>
<evidence type="ECO:0000256" key="2">
    <source>
        <dbReference type="ARBA" id="ARBA00022679"/>
    </source>
</evidence>
<evidence type="ECO:0000259" key="3">
    <source>
        <dbReference type="Pfam" id="PF13649"/>
    </source>
</evidence>
<reference evidence="4 5" key="1">
    <citation type="journal article" date="2016" name="Int. J. Syst. Evol. Microbiol.">
        <title>Panacibacter ginsenosidivorans gen. nov., sp. nov., with ginsenoside converting activity isolated from soil of a ginseng field.</title>
        <authorList>
            <person name="Siddiqi M.Z."/>
            <person name="Muhammad Shafi S."/>
            <person name="Choi K.D."/>
            <person name="Im W.T."/>
        </authorList>
    </citation>
    <scope>NUCLEOTIDE SEQUENCE [LARGE SCALE GENOMIC DNA]</scope>
    <source>
        <strain evidence="4 5">Gsoil1550</strain>
    </source>
</reference>
<dbReference type="GO" id="GO:0032259">
    <property type="term" value="P:methylation"/>
    <property type="evidence" value="ECO:0007669"/>
    <property type="project" value="UniProtKB-KW"/>
</dbReference>
<dbReference type="KEGG" id="pgin:FRZ67_00575"/>
<accession>A0A5B8V2X5</accession>
<dbReference type="RefSeq" id="WP_147187667.1">
    <property type="nucleotide sequence ID" value="NZ_CP042435.1"/>
</dbReference>
<dbReference type="InterPro" id="IPR029063">
    <property type="entry name" value="SAM-dependent_MTases_sf"/>
</dbReference>